<dbReference type="PROSITE" id="PS50113">
    <property type="entry name" value="PAC"/>
    <property type="match status" value="1"/>
</dbReference>
<dbReference type="SMART" id="SM00086">
    <property type="entry name" value="PAC"/>
    <property type="match status" value="2"/>
</dbReference>
<dbReference type="EC" id="2.7.13.3" evidence="3"/>
<keyword evidence="11" id="KW-1133">Transmembrane helix</keyword>
<feature type="domain" description="PAS" evidence="14">
    <location>
        <begin position="244"/>
        <end position="314"/>
    </location>
</feature>
<keyword evidence="6" id="KW-0547">Nucleotide-binding</keyword>
<evidence type="ECO:0000259" key="14">
    <source>
        <dbReference type="PROSITE" id="PS50112"/>
    </source>
</evidence>
<dbReference type="GO" id="GO:0016020">
    <property type="term" value="C:membrane"/>
    <property type="evidence" value="ECO:0007669"/>
    <property type="project" value="UniProtKB-SubCell"/>
</dbReference>
<feature type="domain" description="Response regulatory" evidence="13">
    <location>
        <begin position="757"/>
        <end position="873"/>
    </location>
</feature>
<dbReference type="AlphaFoldDB" id="A0A7V4UF38"/>
<keyword evidence="11" id="KW-0472">Membrane</keyword>
<feature type="domain" description="PAC" evidence="15">
    <location>
        <begin position="444"/>
        <end position="494"/>
    </location>
</feature>
<dbReference type="CDD" id="cd00130">
    <property type="entry name" value="PAS"/>
    <property type="match status" value="2"/>
</dbReference>
<feature type="transmembrane region" description="Helical" evidence="11">
    <location>
        <begin position="12"/>
        <end position="32"/>
    </location>
</feature>
<evidence type="ECO:0000256" key="1">
    <source>
        <dbReference type="ARBA" id="ARBA00000085"/>
    </source>
</evidence>
<keyword evidence="8" id="KW-0067">ATP-binding</keyword>
<dbReference type="InterPro" id="IPR000014">
    <property type="entry name" value="PAS"/>
</dbReference>
<dbReference type="InterPro" id="IPR003594">
    <property type="entry name" value="HATPase_dom"/>
</dbReference>
<evidence type="ECO:0000256" key="11">
    <source>
        <dbReference type="SAM" id="Phobius"/>
    </source>
</evidence>
<dbReference type="Pfam" id="PF02518">
    <property type="entry name" value="HATPase_c"/>
    <property type="match status" value="1"/>
</dbReference>
<dbReference type="SMART" id="SM00091">
    <property type="entry name" value="PAS"/>
    <property type="match status" value="2"/>
</dbReference>
<keyword evidence="7" id="KW-0418">Kinase</keyword>
<dbReference type="EMBL" id="DRQG01000131">
    <property type="protein sequence ID" value="HGY56812.1"/>
    <property type="molecule type" value="Genomic_DNA"/>
</dbReference>
<dbReference type="InterPro" id="IPR036890">
    <property type="entry name" value="HATPase_C_sf"/>
</dbReference>
<dbReference type="InterPro" id="IPR003661">
    <property type="entry name" value="HisK_dim/P_dom"/>
</dbReference>
<proteinExistence type="predicted"/>
<dbReference type="PROSITE" id="PS50110">
    <property type="entry name" value="RESPONSE_REGULATORY"/>
    <property type="match status" value="1"/>
</dbReference>
<dbReference type="SUPFAM" id="SSF52172">
    <property type="entry name" value="CheY-like"/>
    <property type="match status" value="1"/>
</dbReference>
<dbReference type="NCBIfam" id="TIGR00229">
    <property type="entry name" value="sensory_box"/>
    <property type="match status" value="2"/>
</dbReference>
<organism evidence="17">
    <name type="scientific">Caldithrix abyssi</name>
    <dbReference type="NCBI Taxonomy" id="187145"/>
    <lineage>
        <taxon>Bacteria</taxon>
        <taxon>Pseudomonadati</taxon>
        <taxon>Calditrichota</taxon>
        <taxon>Calditrichia</taxon>
        <taxon>Calditrichales</taxon>
        <taxon>Calditrichaceae</taxon>
        <taxon>Caldithrix</taxon>
    </lineage>
</organism>
<dbReference type="Pfam" id="PF00672">
    <property type="entry name" value="HAMP"/>
    <property type="match status" value="1"/>
</dbReference>
<evidence type="ECO:0000256" key="6">
    <source>
        <dbReference type="ARBA" id="ARBA00022741"/>
    </source>
</evidence>
<evidence type="ECO:0000256" key="8">
    <source>
        <dbReference type="ARBA" id="ARBA00022840"/>
    </source>
</evidence>
<dbReference type="InterPro" id="IPR004358">
    <property type="entry name" value="Sig_transdc_His_kin-like_C"/>
</dbReference>
<dbReference type="CDD" id="cd06225">
    <property type="entry name" value="HAMP"/>
    <property type="match status" value="1"/>
</dbReference>
<dbReference type="Gene3D" id="1.10.287.130">
    <property type="match status" value="1"/>
</dbReference>
<gene>
    <name evidence="17" type="ORF">ENK44_13985</name>
</gene>
<evidence type="ECO:0000256" key="5">
    <source>
        <dbReference type="ARBA" id="ARBA00022679"/>
    </source>
</evidence>
<dbReference type="Pfam" id="PF13426">
    <property type="entry name" value="PAS_9"/>
    <property type="match status" value="1"/>
</dbReference>
<dbReference type="Gene3D" id="3.40.50.2300">
    <property type="match status" value="1"/>
</dbReference>
<dbReference type="InterPro" id="IPR036097">
    <property type="entry name" value="HisK_dim/P_sf"/>
</dbReference>
<dbReference type="Gene3D" id="6.10.340.10">
    <property type="match status" value="1"/>
</dbReference>
<keyword evidence="11" id="KW-0812">Transmembrane</keyword>
<dbReference type="PROSITE" id="PS50112">
    <property type="entry name" value="PAS"/>
    <property type="match status" value="2"/>
</dbReference>
<dbReference type="SMART" id="SM00388">
    <property type="entry name" value="HisKA"/>
    <property type="match status" value="1"/>
</dbReference>
<evidence type="ECO:0000313" key="17">
    <source>
        <dbReference type="EMBL" id="HGY56812.1"/>
    </source>
</evidence>
<dbReference type="Proteomes" id="UP000885779">
    <property type="component" value="Unassembled WGS sequence"/>
</dbReference>
<dbReference type="PROSITE" id="PS50109">
    <property type="entry name" value="HIS_KIN"/>
    <property type="match status" value="1"/>
</dbReference>
<sequence length="878" mass="99816">MIRLNSVKDKLIAVILLVSVSVLIIGFGIITYNDIRIFKREMSDNVELMTRVIGDNIVSELTLKNKNSVEQILSRLQSIPYIQYAAVYDESGNLFAKYTRFNMQLENDLELKDGMQIIRNSNLYLYHSVRLLNEVKGGLLICASMDNLNIKIRNYIITQFLIFLVLIFITLLLANRLQNLITEPILSLSNTAKTITENEDFSVRVHADSDDEIGELFKSFNAMLEHLEKREAERNKALKALIESEDRYRQLVETSPNAIVAHREGVILYANQATNRLIGLSDEETLTGKNVFDFVHPDYHVLLKSRLSDIVAKGQIAPLTEAKFLCLDGKVRTGEITSVPMQFNNEQMVLTVVQDVTERLKAQDALLHSEMRLRQIIEQSNDAIYVVQDNRLVMVNPSFIKIFEYSEKELYSENFDILRLVAPESLDFIRQRREKNQRGEFVPAQYEFKGLSKSGQTYELEVNLSKIIWDGMPAILGILRDVTEKKTLEEQLRHSQKMEAVGTLAGGVAHDFNNLLTVISGQAELFLIKSRTDDPLRRHVEEIQKAGHRAQNLTRQLLAFSRKQIIDLKVLNINAVIKEMNKMLQRLIGENIELLLSLNDDVAPIKADPGQLEQIIMNLIVNARDAILMQDDPQKPKRILVSTSNVYLDETYTRLHSESRKGAHILLSVSDTGIGMDDEIRKKIFEPFFTTKEVDKGTGLGLSTTYGIVKQNDGSIDVYSEPGEGTTFKIYWPAVTKKDKEPDKKPEENEITGGKETILFVEDDQGVREFTGNALKSLGYTVLEAADAREAMKMINDENIRFDLLITDLVMPEISGKELADILVQKWDDLKILFTSGYTEDTIVHNGVLDDGINFLHKPFSIRELSHKIRSILETETS</sequence>
<dbReference type="PANTHER" id="PTHR43065:SF42">
    <property type="entry name" value="TWO-COMPONENT SENSOR PPRA"/>
    <property type="match status" value="1"/>
</dbReference>
<keyword evidence="4 10" id="KW-0597">Phosphoprotein</keyword>
<dbReference type="PRINTS" id="PR00344">
    <property type="entry name" value="BCTRLSENSOR"/>
</dbReference>
<dbReference type="Gene3D" id="3.30.565.10">
    <property type="entry name" value="Histidine kinase-like ATPase, C-terminal domain"/>
    <property type="match status" value="1"/>
</dbReference>
<dbReference type="Gene3D" id="3.30.450.20">
    <property type="entry name" value="PAS domain"/>
    <property type="match status" value="2"/>
</dbReference>
<evidence type="ECO:0000256" key="2">
    <source>
        <dbReference type="ARBA" id="ARBA00004370"/>
    </source>
</evidence>
<evidence type="ECO:0000256" key="9">
    <source>
        <dbReference type="ARBA" id="ARBA00023012"/>
    </source>
</evidence>
<dbReference type="SUPFAM" id="SSF55874">
    <property type="entry name" value="ATPase domain of HSP90 chaperone/DNA topoisomerase II/histidine kinase"/>
    <property type="match status" value="1"/>
</dbReference>
<dbReference type="SMART" id="SM00304">
    <property type="entry name" value="HAMP"/>
    <property type="match status" value="1"/>
</dbReference>
<dbReference type="InterPro" id="IPR005467">
    <property type="entry name" value="His_kinase_dom"/>
</dbReference>
<dbReference type="InterPro" id="IPR035965">
    <property type="entry name" value="PAS-like_dom_sf"/>
</dbReference>
<dbReference type="Pfam" id="PF00989">
    <property type="entry name" value="PAS"/>
    <property type="match status" value="1"/>
</dbReference>
<feature type="domain" description="HAMP" evidence="16">
    <location>
        <begin position="179"/>
        <end position="232"/>
    </location>
</feature>
<dbReference type="Pfam" id="PF00512">
    <property type="entry name" value="HisKA"/>
    <property type="match status" value="1"/>
</dbReference>
<dbReference type="Pfam" id="PF00072">
    <property type="entry name" value="Response_reg"/>
    <property type="match status" value="1"/>
</dbReference>
<protein>
    <recommendedName>
        <fullName evidence="3">histidine kinase</fullName>
        <ecNumber evidence="3">2.7.13.3</ecNumber>
    </recommendedName>
</protein>
<evidence type="ECO:0000259" key="15">
    <source>
        <dbReference type="PROSITE" id="PS50113"/>
    </source>
</evidence>
<dbReference type="SMART" id="SM00448">
    <property type="entry name" value="REC"/>
    <property type="match status" value="1"/>
</dbReference>
<dbReference type="SUPFAM" id="SSF158472">
    <property type="entry name" value="HAMP domain-like"/>
    <property type="match status" value="1"/>
</dbReference>
<accession>A0A7V4UF38</accession>
<evidence type="ECO:0000259" key="13">
    <source>
        <dbReference type="PROSITE" id="PS50110"/>
    </source>
</evidence>
<keyword evidence="5" id="KW-0808">Transferase</keyword>
<evidence type="ECO:0000256" key="7">
    <source>
        <dbReference type="ARBA" id="ARBA00022777"/>
    </source>
</evidence>
<comment type="subcellular location">
    <subcellularLocation>
        <location evidence="2">Membrane</location>
    </subcellularLocation>
</comment>
<evidence type="ECO:0000259" key="16">
    <source>
        <dbReference type="PROSITE" id="PS50885"/>
    </source>
</evidence>
<dbReference type="GO" id="GO:0006355">
    <property type="term" value="P:regulation of DNA-templated transcription"/>
    <property type="evidence" value="ECO:0007669"/>
    <property type="project" value="InterPro"/>
</dbReference>
<feature type="modified residue" description="4-aspartylphosphate" evidence="10">
    <location>
        <position position="808"/>
    </location>
</feature>
<name>A0A7V4UF38_CALAY</name>
<evidence type="ECO:0000256" key="4">
    <source>
        <dbReference type="ARBA" id="ARBA00022553"/>
    </source>
</evidence>
<dbReference type="InterPro" id="IPR011006">
    <property type="entry name" value="CheY-like_superfamily"/>
</dbReference>
<dbReference type="InterPro" id="IPR001610">
    <property type="entry name" value="PAC"/>
</dbReference>
<dbReference type="GO" id="GO:0000155">
    <property type="term" value="F:phosphorelay sensor kinase activity"/>
    <property type="evidence" value="ECO:0007669"/>
    <property type="project" value="InterPro"/>
</dbReference>
<comment type="caution">
    <text evidence="17">The sequence shown here is derived from an EMBL/GenBank/DDBJ whole genome shotgun (WGS) entry which is preliminary data.</text>
</comment>
<keyword evidence="9" id="KW-0902">Two-component regulatory system</keyword>
<dbReference type="SMART" id="SM00387">
    <property type="entry name" value="HATPase_c"/>
    <property type="match status" value="1"/>
</dbReference>
<dbReference type="InterPro" id="IPR001789">
    <property type="entry name" value="Sig_transdc_resp-reg_receiver"/>
</dbReference>
<evidence type="ECO:0000256" key="3">
    <source>
        <dbReference type="ARBA" id="ARBA00012438"/>
    </source>
</evidence>
<dbReference type="PROSITE" id="PS50885">
    <property type="entry name" value="HAMP"/>
    <property type="match status" value="1"/>
</dbReference>
<dbReference type="InterPro" id="IPR013767">
    <property type="entry name" value="PAS_fold"/>
</dbReference>
<dbReference type="InterPro" id="IPR003660">
    <property type="entry name" value="HAMP_dom"/>
</dbReference>
<feature type="transmembrane region" description="Helical" evidence="11">
    <location>
        <begin position="155"/>
        <end position="174"/>
    </location>
</feature>
<comment type="catalytic activity">
    <reaction evidence="1">
        <text>ATP + protein L-histidine = ADP + protein N-phospho-L-histidine.</text>
        <dbReference type="EC" id="2.7.13.3"/>
    </reaction>
</comment>
<dbReference type="SUPFAM" id="SSF47384">
    <property type="entry name" value="Homodimeric domain of signal transducing histidine kinase"/>
    <property type="match status" value="1"/>
</dbReference>
<feature type="domain" description="PAS" evidence="14">
    <location>
        <begin position="369"/>
        <end position="440"/>
    </location>
</feature>
<dbReference type="SUPFAM" id="SSF55785">
    <property type="entry name" value="PYP-like sensor domain (PAS domain)"/>
    <property type="match status" value="2"/>
</dbReference>
<reference evidence="17" key="1">
    <citation type="journal article" date="2020" name="mSystems">
        <title>Genome- and Community-Level Interaction Insights into Carbon Utilization and Element Cycling Functions of Hydrothermarchaeota in Hydrothermal Sediment.</title>
        <authorList>
            <person name="Zhou Z."/>
            <person name="Liu Y."/>
            <person name="Xu W."/>
            <person name="Pan J."/>
            <person name="Luo Z.H."/>
            <person name="Li M."/>
        </authorList>
    </citation>
    <scope>NUCLEOTIDE SEQUENCE [LARGE SCALE GENOMIC DNA]</scope>
    <source>
        <strain evidence="17">HyVt-577</strain>
    </source>
</reference>
<evidence type="ECO:0000256" key="10">
    <source>
        <dbReference type="PROSITE-ProRule" id="PRU00169"/>
    </source>
</evidence>
<dbReference type="CDD" id="cd00082">
    <property type="entry name" value="HisKA"/>
    <property type="match status" value="1"/>
</dbReference>
<evidence type="ECO:0000259" key="12">
    <source>
        <dbReference type="PROSITE" id="PS50109"/>
    </source>
</evidence>
<dbReference type="InterPro" id="IPR000700">
    <property type="entry name" value="PAS-assoc_C"/>
</dbReference>
<feature type="domain" description="Histidine kinase" evidence="12">
    <location>
        <begin position="507"/>
        <end position="736"/>
    </location>
</feature>
<dbReference type="InterPro" id="IPR033417">
    <property type="entry name" value="CHASE8"/>
</dbReference>
<dbReference type="PANTHER" id="PTHR43065">
    <property type="entry name" value="SENSOR HISTIDINE KINASE"/>
    <property type="match status" value="1"/>
</dbReference>
<dbReference type="Pfam" id="PF17152">
    <property type="entry name" value="CHASE8"/>
    <property type="match status" value="1"/>
</dbReference>
<dbReference type="GO" id="GO:0005524">
    <property type="term" value="F:ATP binding"/>
    <property type="evidence" value="ECO:0007669"/>
    <property type="project" value="UniProtKB-KW"/>
</dbReference>